<protein>
    <recommendedName>
        <fullName evidence="1">ABM domain-containing protein</fullName>
    </recommendedName>
</protein>
<organism evidence="2 3">
    <name type="scientific">Rhodococcus opacus</name>
    <name type="common">Nocardia opaca</name>
    <dbReference type="NCBI Taxonomy" id="37919"/>
    <lineage>
        <taxon>Bacteria</taxon>
        <taxon>Bacillati</taxon>
        <taxon>Actinomycetota</taxon>
        <taxon>Actinomycetes</taxon>
        <taxon>Mycobacteriales</taxon>
        <taxon>Nocardiaceae</taxon>
        <taxon>Rhodococcus</taxon>
    </lineage>
</organism>
<dbReference type="RefSeq" id="WP_065493406.1">
    <property type="nucleotide sequence ID" value="NZ_CP009112.1"/>
</dbReference>
<proteinExistence type="predicted"/>
<dbReference type="InterPro" id="IPR011008">
    <property type="entry name" value="Dimeric_a/b-barrel"/>
</dbReference>
<sequence>MVWEIARLDIRDGHNQAFETALTEAVPLFARAHGCRGMQVQHSTEHPQRYYLIVDWNTLDDHTVRFRESNDFTRWRALVGEHFAQPPAVEHTDRLDVGFTTEPVR</sequence>
<dbReference type="SUPFAM" id="SSF54909">
    <property type="entry name" value="Dimeric alpha+beta barrel"/>
    <property type="match status" value="1"/>
</dbReference>
<dbReference type="PROSITE" id="PS51725">
    <property type="entry name" value="ABM"/>
    <property type="match status" value="1"/>
</dbReference>
<gene>
    <name evidence="2" type="ORF">R1CP_35970</name>
</gene>
<dbReference type="PATRIC" id="fig|37919.13.peg.7573"/>
<feature type="domain" description="ABM" evidence="1">
    <location>
        <begin position="2"/>
        <end position="91"/>
    </location>
</feature>
<dbReference type="EMBL" id="CP009112">
    <property type="protein sequence ID" value="ANS31800.1"/>
    <property type="molecule type" value="Genomic_DNA"/>
</dbReference>
<reference evidence="2 3" key="1">
    <citation type="submission" date="2014-07" db="EMBL/GenBank/DDBJ databases">
        <authorList>
            <person name="Zhang J.E."/>
            <person name="Yang H."/>
            <person name="Guo J."/>
            <person name="Deng Z."/>
            <person name="Luo H."/>
            <person name="Luo M."/>
            <person name="Zhao B."/>
        </authorList>
    </citation>
    <scope>NUCLEOTIDE SEQUENCE [LARGE SCALE GENOMIC DNA]</scope>
    <source>
        <strain evidence="2 3">1CP</strain>
        <plasmid evidence="3">Plasmid pr1cp1</plasmid>
    </source>
</reference>
<evidence type="ECO:0000313" key="2">
    <source>
        <dbReference type="EMBL" id="ANS31800.1"/>
    </source>
</evidence>
<accession>A0A1B1KGU8</accession>
<keyword evidence="2" id="KW-0614">Plasmid</keyword>
<geneLocation type="plasmid" evidence="3">
    <name>pr1cp1</name>
</geneLocation>
<dbReference type="InterPro" id="IPR007138">
    <property type="entry name" value="ABM_dom"/>
</dbReference>
<dbReference type="Gene3D" id="3.30.70.100">
    <property type="match status" value="1"/>
</dbReference>
<dbReference type="Pfam" id="PF03992">
    <property type="entry name" value="ABM"/>
    <property type="match status" value="1"/>
</dbReference>
<dbReference type="Proteomes" id="UP000186108">
    <property type="component" value="Plasmid pR1CP1"/>
</dbReference>
<dbReference type="AlphaFoldDB" id="A0A1B1KGU8"/>
<name>A0A1B1KGU8_RHOOP</name>
<evidence type="ECO:0000259" key="1">
    <source>
        <dbReference type="PROSITE" id="PS51725"/>
    </source>
</evidence>
<evidence type="ECO:0000313" key="3">
    <source>
        <dbReference type="Proteomes" id="UP000186108"/>
    </source>
</evidence>